<dbReference type="Proteomes" id="UP000016843">
    <property type="component" value="Unassembled WGS sequence"/>
</dbReference>
<organism evidence="1 2">
    <name type="scientific">Rhodonellum psychrophilum GCM71 = DSM 17998</name>
    <dbReference type="NCBI Taxonomy" id="1123057"/>
    <lineage>
        <taxon>Bacteria</taxon>
        <taxon>Pseudomonadati</taxon>
        <taxon>Bacteroidota</taxon>
        <taxon>Cytophagia</taxon>
        <taxon>Cytophagales</taxon>
        <taxon>Cytophagaceae</taxon>
        <taxon>Rhodonellum</taxon>
    </lineage>
</organism>
<name>U5BUY1_9BACT</name>
<dbReference type="AlphaFoldDB" id="U5BUY1"/>
<sequence>MIIFSSFKKIGFQDGLFALLGASTDNTLVDTHMDI</sequence>
<evidence type="ECO:0000313" key="1">
    <source>
        <dbReference type="EMBL" id="ERM80386.1"/>
    </source>
</evidence>
<proteinExistence type="predicted"/>
<protein>
    <submittedName>
        <fullName evidence="1">Uncharacterized protein</fullName>
    </submittedName>
</protein>
<dbReference type="EMBL" id="AWXR01000106">
    <property type="protein sequence ID" value="ERM80386.1"/>
    <property type="molecule type" value="Genomic_DNA"/>
</dbReference>
<reference evidence="1 2" key="1">
    <citation type="journal article" date="2013" name="Genome Announc.">
        <title>Draft Genome Sequence of the Psychrophilic and Alkaliphilic Rhodonellum psychrophilum Strain GCM71T.</title>
        <authorList>
            <person name="Hauptmann A.L."/>
            <person name="Glaring M.A."/>
            <person name="Hallin P.F."/>
            <person name="Prieme A."/>
            <person name="Stougaard P."/>
        </authorList>
    </citation>
    <scope>NUCLEOTIDE SEQUENCE [LARGE SCALE GENOMIC DNA]</scope>
    <source>
        <strain evidence="1 2">GCM71</strain>
    </source>
</reference>
<keyword evidence="2" id="KW-1185">Reference proteome</keyword>
<evidence type="ECO:0000313" key="2">
    <source>
        <dbReference type="Proteomes" id="UP000016843"/>
    </source>
</evidence>
<gene>
    <name evidence="1" type="ORF">P872_13655</name>
</gene>
<accession>U5BUY1</accession>
<comment type="caution">
    <text evidence="1">The sequence shown here is derived from an EMBL/GenBank/DDBJ whole genome shotgun (WGS) entry which is preliminary data.</text>
</comment>